<organism evidence="3 4">
    <name type="scientific">Rhododendron griersonianum</name>
    <dbReference type="NCBI Taxonomy" id="479676"/>
    <lineage>
        <taxon>Eukaryota</taxon>
        <taxon>Viridiplantae</taxon>
        <taxon>Streptophyta</taxon>
        <taxon>Embryophyta</taxon>
        <taxon>Tracheophyta</taxon>
        <taxon>Spermatophyta</taxon>
        <taxon>Magnoliopsida</taxon>
        <taxon>eudicotyledons</taxon>
        <taxon>Gunneridae</taxon>
        <taxon>Pentapetalae</taxon>
        <taxon>asterids</taxon>
        <taxon>Ericales</taxon>
        <taxon>Ericaceae</taxon>
        <taxon>Ericoideae</taxon>
        <taxon>Rhodoreae</taxon>
        <taxon>Rhododendron</taxon>
    </lineage>
</organism>
<comment type="caution">
    <text evidence="3">The sequence shown here is derived from an EMBL/GenBank/DDBJ whole genome shotgun (WGS) entry which is preliminary data.</text>
</comment>
<dbReference type="Pfam" id="PF05703">
    <property type="entry name" value="Auxin_canalis"/>
    <property type="match status" value="1"/>
</dbReference>
<evidence type="ECO:0000259" key="2">
    <source>
        <dbReference type="Pfam" id="PF08458"/>
    </source>
</evidence>
<dbReference type="InterPro" id="IPR008546">
    <property type="entry name" value="VAN3-bd-like_auxin_canal"/>
</dbReference>
<name>A0AAV6I900_9ERIC</name>
<proteinExistence type="predicted"/>
<accession>A0AAV6I900</accession>
<dbReference type="GO" id="GO:0010305">
    <property type="term" value="P:leaf vascular tissue pattern formation"/>
    <property type="evidence" value="ECO:0007669"/>
    <property type="project" value="TreeGrafter"/>
</dbReference>
<dbReference type="Proteomes" id="UP000823749">
    <property type="component" value="Chromosome 11"/>
</dbReference>
<protein>
    <recommendedName>
        <fullName evidence="5">VAN3-binding protein</fullName>
    </recommendedName>
</protein>
<keyword evidence="4" id="KW-1185">Reference proteome</keyword>
<dbReference type="EMBL" id="JACTNZ010000011">
    <property type="protein sequence ID" value="KAG5524305.1"/>
    <property type="molecule type" value="Genomic_DNA"/>
</dbReference>
<evidence type="ECO:0008006" key="5">
    <source>
        <dbReference type="Google" id="ProtNLM"/>
    </source>
</evidence>
<evidence type="ECO:0000259" key="1">
    <source>
        <dbReference type="Pfam" id="PF05703"/>
    </source>
</evidence>
<dbReference type="AlphaFoldDB" id="A0AAV6I900"/>
<gene>
    <name evidence="3" type="ORF">RHGRI_031092</name>
</gene>
<dbReference type="PANTHER" id="PTHR31351">
    <property type="entry name" value="EXPRESSED PROTEIN"/>
    <property type="match status" value="1"/>
</dbReference>
<dbReference type="PANTHER" id="PTHR31351:SF24">
    <property type="entry name" value="VAN3-BINDING PROTEIN-LIKE"/>
    <property type="match status" value="1"/>
</dbReference>
<feature type="domain" description="VAN3-binding protein-like auxin canalisation" evidence="1">
    <location>
        <begin position="38"/>
        <end position="277"/>
    </location>
</feature>
<dbReference type="GO" id="GO:0010087">
    <property type="term" value="P:phloem or xylem histogenesis"/>
    <property type="evidence" value="ECO:0007669"/>
    <property type="project" value="TreeGrafter"/>
</dbReference>
<dbReference type="InterPro" id="IPR040269">
    <property type="entry name" value="VAB"/>
</dbReference>
<dbReference type="Pfam" id="PF08458">
    <property type="entry name" value="PH_2"/>
    <property type="match status" value="1"/>
</dbReference>
<evidence type="ECO:0000313" key="3">
    <source>
        <dbReference type="EMBL" id="KAG5524305.1"/>
    </source>
</evidence>
<sequence length="422" mass="46609">MEGGHFWGWRRNSFRWAGNAGERDVMQTVSTLPSIPQPQTPKEPMEFLSRSWSLSASEISKALAQKQEHLLVDKDPNGIPETTVPPIHRQQPLFLGEPSKSFDVISVSFVHERTSMSVLLSTFSGKVTKSFNARRTGSICRWFHQKDYNNSTLKKKDKARVENARTHAALSVAGLASALAAVAAADNSKGPGSKMSAALASATELLASHCIEMAESAGVDHDRVASVVRSAVDIRGPSDIVTLTAGAATALRGEAALKARLPKEAKKNAAISPYDKGMAESHRLANFYSEIEEQDPPFIGDLLQHTRKGVLRWKHVSVYINKKSQVMIKIKSKHVGGAFTKKNKCLVYGLCDETSAWPFRKERDQVEVYFGVKTGQGLLEFKCKNKIHKQNWVDGIRNLLRQACTIDDAEHSIKFLNITKST</sequence>
<evidence type="ECO:0000313" key="4">
    <source>
        <dbReference type="Proteomes" id="UP000823749"/>
    </source>
</evidence>
<dbReference type="InterPro" id="IPR013666">
    <property type="entry name" value="PH_pln"/>
</dbReference>
<dbReference type="GO" id="GO:0009734">
    <property type="term" value="P:auxin-activated signaling pathway"/>
    <property type="evidence" value="ECO:0007669"/>
    <property type="project" value="TreeGrafter"/>
</dbReference>
<feature type="domain" description="Pleckstrin-like plant" evidence="2">
    <location>
        <begin position="301"/>
        <end position="402"/>
    </location>
</feature>
<reference evidence="3" key="1">
    <citation type="submission" date="2020-08" db="EMBL/GenBank/DDBJ databases">
        <title>Plant Genome Project.</title>
        <authorList>
            <person name="Zhang R.-G."/>
        </authorList>
    </citation>
    <scope>NUCLEOTIDE SEQUENCE</scope>
    <source>
        <strain evidence="3">WSP0</strain>
        <tissue evidence="3">Leaf</tissue>
    </source>
</reference>